<keyword evidence="6 12" id="KW-0812">Transmembrane</keyword>
<protein>
    <submittedName>
        <fullName evidence="15">HAMP domain-containing protein</fullName>
    </submittedName>
</protein>
<evidence type="ECO:0000313" key="16">
    <source>
        <dbReference type="Proteomes" id="UP000433577"/>
    </source>
</evidence>
<dbReference type="AlphaFoldDB" id="A0A7Z2JHK5"/>
<dbReference type="Proteomes" id="UP000433577">
    <property type="component" value="Chromosome 2"/>
</dbReference>
<dbReference type="GO" id="GO:0004888">
    <property type="term" value="F:transmembrane signaling receptor activity"/>
    <property type="evidence" value="ECO:0007669"/>
    <property type="project" value="InterPro"/>
</dbReference>
<dbReference type="SUPFAM" id="SSF58104">
    <property type="entry name" value="Methyl-accepting chemotaxis protein (MCP) signaling domain"/>
    <property type="match status" value="1"/>
</dbReference>
<name>A0A7Z2JHK5_9BURK</name>
<evidence type="ECO:0000256" key="12">
    <source>
        <dbReference type="SAM" id="Phobius"/>
    </source>
</evidence>
<dbReference type="FunFam" id="1.10.287.950:FF:000001">
    <property type="entry name" value="Methyl-accepting chemotaxis sensory transducer"/>
    <property type="match status" value="1"/>
</dbReference>
<dbReference type="InterPro" id="IPR004090">
    <property type="entry name" value="Chemotax_Me-accpt_rcpt"/>
</dbReference>
<reference evidence="15 16" key="1">
    <citation type="submission" date="2019-12" db="EMBL/GenBank/DDBJ databases">
        <title>Paraburkholderia acidiphila 7Q-K02 sp. nov and Paraburkholderia acidisoli DHF22 sp. nov., two strains isolated from forest soil.</title>
        <authorList>
            <person name="Gao Z."/>
            <person name="Qiu L."/>
        </authorList>
    </citation>
    <scope>NUCLEOTIDE SEQUENCE [LARGE SCALE GENOMIC DNA]</scope>
    <source>
        <strain evidence="15 16">DHF22</strain>
    </source>
</reference>
<dbReference type="PRINTS" id="PR00260">
    <property type="entry name" value="CHEMTRNSDUCR"/>
</dbReference>
<evidence type="ECO:0000256" key="2">
    <source>
        <dbReference type="ARBA" id="ARBA00022475"/>
    </source>
</evidence>
<dbReference type="InterPro" id="IPR004089">
    <property type="entry name" value="MCPsignal_dom"/>
</dbReference>
<evidence type="ECO:0000256" key="10">
    <source>
        <dbReference type="ARBA" id="ARBA00029447"/>
    </source>
</evidence>
<dbReference type="Pfam" id="PF02203">
    <property type="entry name" value="TarH"/>
    <property type="match status" value="1"/>
</dbReference>
<evidence type="ECO:0000259" key="14">
    <source>
        <dbReference type="PROSITE" id="PS50885"/>
    </source>
</evidence>
<evidence type="ECO:0000256" key="1">
    <source>
        <dbReference type="ARBA" id="ARBA00004429"/>
    </source>
</evidence>
<dbReference type="PROSITE" id="PS50111">
    <property type="entry name" value="CHEMOTAXIS_TRANSDUC_2"/>
    <property type="match status" value="1"/>
</dbReference>
<gene>
    <name evidence="15" type="ORF">FAZ98_16330</name>
</gene>
<dbReference type="InterPro" id="IPR003660">
    <property type="entry name" value="HAMP_dom"/>
</dbReference>
<evidence type="ECO:0000313" key="15">
    <source>
        <dbReference type="EMBL" id="QGZ63365.1"/>
    </source>
</evidence>
<keyword evidence="16" id="KW-1185">Reference proteome</keyword>
<dbReference type="Pfam" id="PF00015">
    <property type="entry name" value="MCPsignal"/>
    <property type="match status" value="1"/>
</dbReference>
<evidence type="ECO:0000256" key="4">
    <source>
        <dbReference type="ARBA" id="ARBA00022500"/>
    </source>
</evidence>
<keyword evidence="8 12" id="KW-0472">Membrane</keyword>
<dbReference type="InterPro" id="IPR003122">
    <property type="entry name" value="Tar_rcpt_lig-bd"/>
</dbReference>
<dbReference type="PROSITE" id="PS50885">
    <property type="entry name" value="HAMP"/>
    <property type="match status" value="1"/>
</dbReference>
<dbReference type="OrthoDB" id="5298208at2"/>
<evidence type="ECO:0000256" key="11">
    <source>
        <dbReference type="PROSITE-ProRule" id="PRU00284"/>
    </source>
</evidence>
<evidence type="ECO:0000256" key="8">
    <source>
        <dbReference type="ARBA" id="ARBA00023136"/>
    </source>
</evidence>
<dbReference type="Pfam" id="PF00672">
    <property type="entry name" value="HAMP"/>
    <property type="match status" value="1"/>
</dbReference>
<keyword evidence="3" id="KW-0488">Methylation</keyword>
<evidence type="ECO:0000259" key="13">
    <source>
        <dbReference type="PROSITE" id="PS50111"/>
    </source>
</evidence>
<dbReference type="InterPro" id="IPR035440">
    <property type="entry name" value="4HB_MCP_dom_sf"/>
</dbReference>
<dbReference type="GO" id="GO:0006935">
    <property type="term" value="P:chemotaxis"/>
    <property type="evidence" value="ECO:0007669"/>
    <property type="project" value="UniProtKB-KW"/>
</dbReference>
<dbReference type="RefSeq" id="WP_158952358.1">
    <property type="nucleotide sequence ID" value="NZ_CP046914.1"/>
</dbReference>
<dbReference type="Gene3D" id="1.20.120.30">
    <property type="entry name" value="Aspartate receptor, ligand-binding domain"/>
    <property type="match status" value="1"/>
</dbReference>
<feature type="domain" description="HAMP" evidence="14">
    <location>
        <begin position="211"/>
        <end position="263"/>
    </location>
</feature>
<evidence type="ECO:0000256" key="9">
    <source>
        <dbReference type="ARBA" id="ARBA00023224"/>
    </source>
</evidence>
<comment type="subcellular location">
    <subcellularLocation>
        <location evidence="1">Cell inner membrane</location>
        <topology evidence="1">Multi-pass membrane protein</topology>
    </subcellularLocation>
</comment>
<keyword evidence="9 11" id="KW-0807">Transducer</keyword>
<dbReference type="PANTHER" id="PTHR43531:SF14">
    <property type="entry name" value="METHYL-ACCEPTING CHEMOTAXIS PROTEIN I-RELATED"/>
    <property type="match status" value="1"/>
</dbReference>
<dbReference type="SMART" id="SM00304">
    <property type="entry name" value="HAMP"/>
    <property type="match status" value="1"/>
</dbReference>
<dbReference type="KEGG" id="pacs:FAZ98_16330"/>
<dbReference type="GO" id="GO:0007165">
    <property type="term" value="P:signal transduction"/>
    <property type="evidence" value="ECO:0007669"/>
    <property type="project" value="UniProtKB-KW"/>
</dbReference>
<dbReference type="SUPFAM" id="SSF47170">
    <property type="entry name" value="Aspartate receptor, ligand-binding domain"/>
    <property type="match status" value="1"/>
</dbReference>
<dbReference type="CDD" id="cd06225">
    <property type="entry name" value="HAMP"/>
    <property type="match status" value="1"/>
</dbReference>
<evidence type="ECO:0000256" key="6">
    <source>
        <dbReference type="ARBA" id="ARBA00022692"/>
    </source>
</evidence>
<dbReference type="Gene3D" id="1.10.287.950">
    <property type="entry name" value="Methyl-accepting chemotaxis protein"/>
    <property type="match status" value="1"/>
</dbReference>
<sequence>MKNLTLNARIAAIILFLALLLIATGAIGIAGMEASNRSQHEAYDVYYASAVTLGKSNTAMSRARFGLDWAIANPQSPQLGVQLDRAAALLADSDTWWQRFRALPKSPELAALTDDLDAKRGAVRRDAIDRLITAIRSGDTGWMDAQRAQQLIGLYTAMNTSQGALENYLDQQSSAAGRHSDALFHTLLAICAASVALALTASFFSWRALRRAIMTPLATAMRQFEAIAAGDLTTRVAIRSNDEMATLLRSLAGMQASLANTVAAVRSGSQAIAGATQQIAAGNQDLSQRTEEQAASLSETASAMEQLTATVQQNARHASEANELARGAAQLAGRGREAVGTMIETMRAIHTGSARMTGIIGTIEGIAFQTNILALNAAVEAARAGEEGRGFAVVAGEVRSLAQRSATAAREIGALIAESTARVEAGAGLIQDTGATMTQIDAAIARVTGIVAGIAQASGEQSDGIQQVGLAITQMDEVTQQNAALVEESAAAASALADQAHTLRELTAAFRMERGAA</sequence>
<dbReference type="CDD" id="cd11386">
    <property type="entry name" value="MCP_signal"/>
    <property type="match status" value="1"/>
</dbReference>
<dbReference type="GO" id="GO:0005886">
    <property type="term" value="C:plasma membrane"/>
    <property type="evidence" value="ECO:0007669"/>
    <property type="project" value="UniProtKB-SubCell"/>
</dbReference>
<dbReference type="EMBL" id="CP046914">
    <property type="protein sequence ID" value="QGZ63365.1"/>
    <property type="molecule type" value="Genomic_DNA"/>
</dbReference>
<proteinExistence type="inferred from homology"/>
<dbReference type="InterPro" id="IPR051310">
    <property type="entry name" value="MCP_chemotaxis"/>
</dbReference>
<feature type="domain" description="Methyl-accepting transducer" evidence="13">
    <location>
        <begin position="268"/>
        <end position="497"/>
    </location>
</feature>
<keyword evidence="5" id="KW-0997">Cell inner membrane</keyword>
<dbReference type="PANTHER" id="PTHR43531">
    <property type="entry name" value="PROTEIN ICFG"/>
    <property type="match status" value="1"/>
</dbReference>
<keyword evidence="7 12" id="KW-1133">Transmembrane helix</keyword>
<dbReference type="SMART" id="SM00283">
    <property type="entry name" value="MA"/>
    <property type="match status" value="1"/>
</dbReference>
<comment type="similarity">
    <text evidence="10">Belongs to the methyl-accepting chemotaxis (MCP) protein family.</text>
</comment>
<keyword evidence="4" id="KW-0145">Chemotaxis</keyword>
<keyword evidence="2" id="KW-1003">Cell membrane</keyword>
<evidence type="ECO:0000256" key="7">
    <source>
        <dbReference type="ARBA" id="ARBA00022989"/>
    </source>
</evidence>
<organism evidence="15 16">
    <name type="scientific">Paraburkholderia acidisoli</name>
    <dbReference type="NCBI Taxonomy" id="2571748"/>
    <lineage>
        <taxon>Bacteria</taxon>
        <taxon>Pseudomonadati</taxon>
        <taxon>Pseudomonadota</taxon>
        <taxon>Betaproteobacteria</taxon>
        <taxon>Burkholderiales</taxon>
        <taxon>Burkholderiaceae</taxon>
        <taxon>Paraburkholderia</taxon>
    </lineage>
</organism>
<evidence type="ECO:0000256" key="3">
    <source>
        <dbReference type="ARBA" id="ARBA00022481"/>
    </source>
</evidence>
<evidence type="ECO:0000256" key="5">
    <source>
        <dbReference type="ARBA" id="ARBA00022519"/>
    </source>
</evidence>
<accession>A0A7Z2JHK5</accession>
<feature type="transmembrane region" description="Helical" evidence="12">
    <location>
        <begin position="182"/>
        <end position="204"/>
    </location>
</feature>